<dbReference type="PANTHER" id="PTHR15288">
    <property type="entry name" value="DENN DOMAIN-CONTAINING PROTEIN 2"/>
    <property type="match status" value="1"/>
</dbReference>
<accession>A0A7S3GQI8</accession>
<evidence type="ECO:0000256" key="1">
    <source>
        <dbReference type="SAM" id="MobiDB-lite"/>
    </source>
</evidence>
<feature type="region of interest" description="Disordered" evidence="1">
    <location>
        <begin position="103"/>
        <end position="125"/>
    </location>
</feature>
<feature type="region of interest" description="Disordered" evidence="1">
    <location>
        <begin position="437"/>
        <end position="481"/>
    </location>
</feature>
<evidence type="ECO:0000313" key="3">
    <source>
        <dbReference type="EMBL" id="CAE0273643.1"/>
    </source>
</evidence>
<feature type="domain" description="cDENN" evidence="2">
    <location>
        <begin position="550"/>
        <end position="811"/>
    </location>
</feature>
<dbReference type="Pfam" id="PF02141">
    <property type="entry name" value="DENN"/>
    <property type="match status" value="1"/>
</dbReference>
<dbReference type="SMART" id="SM00799">
    <property type="entry name" value="DENN"/>
    <property type="match status" value="1"/>
</dbReference>
<gene>
    <name evidence="3" type="ORF">SELO1098_LOCUS2469</name>
</gene>
<dbReference type="InterPro" id="IPR043153">
    <property type="entry name" value="DENN_C"/>
</dbReference>
<feature type="compositionally biased region" description="Polar residues" evidence="1">
    <location>
        <begin position="442"/>
        <end position="455"/>
    </location>
</feature>
<dbReference type="EMBL" id="HBIC01004532">
    <property type="protein sequence ID" value="CAE0273643.1"/>
    <property type="molecule type" value="Transcribed_RNA"/>
</dbReference>
<proteinExistence type="predicted"/>
<feature type="compositionally biased region" description="Polar residues" evidence="1">
    <location>
        <begin position="594"/>
        <end position="609"/>
    </location>
</feature>
<dbReference type="InterPro" id="IPR001194">
    <property type="entry name" value="cDENN_dom"/>
</dbReference>
<dbReference type="InterPro" id="IPR051942">
    <property type="entry name" value="DENN_domain_containing_2"/>
</dbReference>
<sequence length="1055" mass="116594">MLGPPAEIQNTDDETVDEVEDEVYSLISRLRQLVGDIDSQPILDQLRTKLEKEKAAKVSEEEPPKALRIETDGRSAGKPKQNTRFTLPSPLIIKEKAVWEERPDSPIASAGPAEGPFQRPSLSSTSRYSLGQNRFSLRAQEISADTLNYVNGSKLLRNTTRSAMMTPDPYAFISPVAADTTKKHFSFNMSAKTSSITPPSKTSTQTTNFAEFCVIGVENDMLVGLKSLENSSLQPTEVIDLYPGEASRAAIVGNLNEYCFPYGAELKYMTHKDLENLKAISQVPSTAKPGTSFHNSSNAFGLQFQIMQFTDVHSVVYYASCVISPEPLEHVCPTLQANMHNLLNLIAASNTIKRYLAYFVHRKKQVLNEELNAEWQHNLEKARDLGNTGRAGGAKSVVSSITFGSSTDSKSMNKPKSFFRSLKKAIGGLRSGTGSLLGGSTESVKGVSNLNSTGGTDTGSEKGSPHQSMFKTFRQGSGSTLNSPLVSPLVRQRSLSHDSPALARAGSKNSSVEAVSHVGAAQVHVDGSPAKASKLMQGKLHRSNKRVALVTQRAYCIISDKPMHALFFQILEAIALKERERALARWSSLPTFSTKDASPNGSGSSSPVTPASPKEKSLPSQNRLRNPPLLGLFRDPSTKFSTNSNSAHLTKRNEFLSYIQNYDFSRILTTMYSKRAVSVPRNSVKFIDLSFGGYMKSIKISYKALMLKEWTVAILIALLPSELIVKILSQLLQEQSLLVYGSDAGMVTAVVSAFTLLLQPFSWEGIHVPLLPMAAYEALDAPVPFVIGVVASSRPAVPISSSAGVLSLNDFIHHPEQYVPSCFDETTMRHTMASRDEKHLRDTRFRRNFIYPEDGSNGEVDLGLKFFEAPCPEDSQQGIAPLLDPMQCSQLKELHQFIAYHAVKIRASLKFAQTPRAAAFNSTCAIKSVMNDLSDEALRSLSHVLNRVLAYNTSICGEVLTQPGGWRQFGVLNSRTNQFEFLPDLFMAPLKAHLRLQECVINTQLFVSFMDQQSETYLKLQPQRVFISEWVYFRMQRYKRKKRRSGRPLTAHKPH</sequence>
<reference evidence="3" key="1">
    <citation type="submission" date="2021-01" db="EMBL/GenBank/DDBJ databases">
        <authorList>
            <person name="Corre E."/>
            <person name="Pelletier E."/>
            <person name="Niang G."/>
            <person name="Scheremetjew M."/>
            <person name="Finn R."/>
            <person name="Kale V."/>
            <person name="Holt S."/>
            <person name="Cochrane G."/>
            <person name="Meng A."/>
            <person name="Brown T."/>
            <person name="Cohen L."/>
        </authorList>
    </citation>
    <scope>NUCLEOTIDE SEQUENCE</scope>
    <source>
        <strain evidence="3">CCAP 955/1</strain>
    </source>
</reference>
<feature type="compositionally biased region" description="Polar residues" evidence="1">
    <location>
        <begin position="465"/>
        <end position="481"/>
    </location>
</feature>
<name>A0A7S3GQI8_9STRA</name>
<feature type="region of interest" description="Disordered" evidence="1">
    <location>
        <begin position="594"/>
        <end position="628"/>
    </location>
</feature>
<dbReference type="AlphaFoldDB" id="A0A7S3GQI8"/>
<dbReference type="PANTHER" id="PTHR15288:SF0">
    <property type="entry name" value="UDENN DOMAIN-CONTAINING PROTEIN"/>
    <property type="match status" value="1"/>
</dbReference>
<protein>
    <recommendedName>
        <fullName evidence="2">cDENN domain-containing protein</fullName>
    </recommendedName>
</protein>
<evidence type="ECO:0000259" key="2">
    <source>
        <dbReference type="SMART" id="SM00799"/>
    </source>
</evidence>
<dbReference type="Gene3D" id="3.40.50.11500">
    <property type="match status" value="1"/>
</dbReference>
<organism evidence="3">
    <name type="scientific">Spumella elongata</name>
    <dbReference type="NCBI Taxonomy" id="89044"/>
    <lineage>
        <taxon>Eukaryota</taxon>
        <taxon>Sar</taxon>
        <taxon>Stramenopiles</taxon>
        <taxon>Ochrophyta</taxon>
        <taxon>Chrysophyceae</taxon>
        <taxon>Chromulinales</taxon>
        <taxon>Chromulinaceae</taxon>
        <taxon>Spumella</taxon>
    </lineage>
</organism>